<comment type="caution">
    <text evidence="1">The sequence shown here is derived from an EMBL/GenBank/DDBJ whole genome shotgun (WGS) entry which is preliminary data.</text>
</comment>
<name>A0A7X1CJZ6_9LIST</name>
<evidence type="ECO:0000313" key="1">
    <source>
        <dbReference type="EMBL" id="MBC1780582.1"/>
    </source>
</evidence>
<proteinExistence type="predicted"/>
<dbReference type="PROSITE" id="PS51257">
    <property type="entry name" value="PROKAR_LIPOPROTEIN"/>
    <property type="match status" value="1"/>
</dbReference>
<accession>A0A7X1CJZ6</accession>
<gene>
    <name evidence="1" type="ORF">HCA46_17295</name>
</gene>
<dbReference type="AlphaFoldDB" id="A0A7X1CJZ6"/>
<sequence>MKKKSMFLSFAVIVGSCGLFISSPVQASEQDTEKQEITETLLANGVDEEKVDELTEKVLSGEGTEADEAIESSEGVISVSDSEERRYESFEDGSFYELSLEEVPTIAPRLSTSWTSGTQQFRTVKVSHTTVWGTESFFVQINFPLMGYSSITKAYNWYYLGAVRGVDYRGIYRKNETATLAAVAMQKLIIGIKNVNYTAKLEFRMKSGKYYAQYS</sequence>
<reference evidence="1 2" key="1">
    <citation type="submission" date="2020-03" db="EMBL/GenBank/DDBJ databases">
        <title>Soil Listeria distribution.</title>
        <authorList>
            <person name="Liao J."/>
            <person name="Wiedmann M."/>
        </authorList>
    </citation>
    <scope>NUCLEOTIDE SEQUENCE [LARGE SCALE GENOMIC DNA]</scope>
    <source>
        <strain evidence="1 2">FSL L7-1017</strain>
    </source>
</reference>
<evidence type="ECO:0000313" key="2">
    <source>
        <dbReference type="Proteomes" id="UP000547643"/>
    </source>
</evidence>
<dbReference type="EMBL" id="JAARUV010000010">
    <property type="protein sequence ID" value="MBC1780582.1"/>
    <property type="molecule type" value="Genomic_DNA"/>
</dbReference>
<protein>
    <submittedName>
        <fullName evidence="1">Uncharacterized protein</fullName>
    </submittedName>
</protein>
<organism evidence="1 2">
    <name type="scientific">Listeria booriae</name>
    <dbReference type="NCBI Taxonomy" id="1552123"/>
    <lineage>
        <taxon>Bacteria</taxon>
        <taxon>Bacillati</taxon>
        <taxon>Bacillota</taxon>
        <taxon>Bacilli</taxon>
        <taxon>Bacillales</taxon>
        <taxon>Listeriaceae</taxon>
        <taxon>Listeria</taxon>
    </lineage>
</organism>
<dbReference type="Proteomes" id="UP000547643">
    <property type="component" value="Unassembled WGS sequence"/>
</dbReference>
<dbReference type="RefSeq" id="WP_185495802.1">
    <property type="nucleotide sequence ID" value="NZ_JAARUV010000010.1"/>
</dbReference>